<accession>A0A8S0VDP7</accession>
<dbReference type="Gramene" id="OE9A121362T1">
    <property type="protein sequence ID" value="OE9A121362C1"/>
    <property type="gene ID" value="OE9A121362"/>
</dbReference>
<comment type="caution">
    <text evidence="1">The sequence shown here is derived from an EMBL/GenBank/DDBJ whole genome shotgun (WGS) entry which is preliminary data.</text>
</comment>
<evidence type="ECO:0000313" key="1">
    <source>
        <dbReference type="EMBL" id="CAA3031912.1"/>
    </source>
</evidence>
<gene>
    <name evidence="1" type="ORF">OLEA9_A121362</name>
</gene>
<keyword evidence="2" id="KW-1185">Reference proteome</keyword>
<proteinExistence type="predicted"/>
<protein>
    <submittedName>
        <fullName evidence="1">Uncharacterized protein</fullName>
    </submittedName>
</protein>
<name>A0A8S0VDP7_OLEEU</name>
<reference evidence="1 2" key="1">
    <citation type="submission" date="2019-12" db="EMBL/GenBank/DDBJ databases">
        <authorList>
            <person name="Alioto T."/>
            <person name="Alioto T."/>
            <person name="Gomez Garrido J."/>
        </authorList>
    </citation>
    <scope>NUCLEOTIDE SEQUENCE [LARGE SCALE GENOMIC DNA]</scope>
</reference>
<evidence type="ECO:0000313" key="2">
    <source>
        <dbReference type="Proteomes" id="UP000594638"/>
    </source>
</evidence>
<organism evidence="1 2">
    <name type="scientific">Olea europaea subsp. europaea</name>
    <dbReference type="NCBI Taxonomy" id="158383"/>
    <lineage>
        <taxon>Eukaryota</taxon>
        <taxon>Viridiplantae</taxon>
        <taxon>Streptophyta</taxon>
        <taxon>Embryophyta</taxon>
        <taxon>Tracheophyta</taxon>
        <taxon>Spermatophyta</taxon>
        <taxon>Magnoliopsida</taxon>
        <taxon>eudicotyledons</taxon>
        <taxon>Gunneridae</taxon>
        <taxon>Pentapetalae</taxon>
        <taxon>asterids</taxon>
        <taxon>lamiids</taxon>
        <taxon>Lamiales</taxon>
        <taxon>Oleaceae</taxon>
        <taxon>Oleeae</taxon>
        <taxon>Olea</taxon>
    </lineage>
</organism>
<dbReference type="Proteomes" id="UP000594638">
    <property type="component" value="Unassembled WGS sequence"/>
</dbReference>
<sequence>MRFGMAWARFRPDVIFILPPSAKFPALPQARESDLLQIREGQHPRIQPSFEGGEKQRPSLVVPSRYQRAHFKLSSRFLMYYEGFISAS</sequence>
<dbReference type="AlphaFoldDB" id="A0A8S0VDP7"/>
<dbReference type="EMBL" id="CACTIH010009500">
    <property type="protein sequence ID" value="CAA3031912.1"/>
    <property type="molecule type" value="Genomic_DNA"/>
</dbReference>